<proteinExistence type="predicted"/>
<dbReference type="eggNOG" id="KOG4757">
    <property type="taxonomic scope" value="Eukaryota"/>
</dbReference>
<dbReference type="KEGG" id="mnt:21407885"/>
<dbReference type="STRING" id="981085.W9RZQ3"/>
<reference evidence="7" key="1">
    <citation type="submission" date="2013-01" db="EMBL/GenBank/DDBJ databases">
        <title>Draft Genome Sequence of a Mulberry Tree, Morus notabilis C.K. Schneid.</title>
        <authorList>
            <person name="He N."/>
            <person name="Zhao S."/>
        </authorList>
    </citation>
    <scope>NUCLEOTIDE SEQUENCE</scope>
</reference>
<evidence type="ECO:0000256" key="3">
    <source>
        <dbReference type="ARBA" id="ARBA00022895"/>
    </source>
</evidence>
<comment type="subcellular location">
    <subcellularLocation>
        <location evidence="1">Chromosome</location>
        <location evidence="1">Telomere</location>
    </subcellularLocation>
</comment>
<dbReference type="GO" id="GO:0032210">
    <property type="term" value="P:regulation of telomere maintenance via telomerase"/>
    <property type="evidence" value="ECO:0007669"/>
    <property type="project" value="TreeGrafter"/>
</dbReference>
<dbReference type="Gene3D" id="2.40.50.140">
    <property type="entry name" value="Nucleic acid-binding proteins"/>
    <property type="match status" value="1"/>
</dbReference>
<keyword evidence="7" id="KW-1185">Reference proteome</keyword>
<dbReference type="Proteomes" id="UP000030645">
    <property type="component" value="Unassembled WGS sequence"/>
</dbReference>
<evidence type="ECO:0000256" key="4">
    <source>
        <dbReference type="ARBA" id="ARBA00023125"/>
    </source>
</evidence>
<dbReference type="SUPFAM" id="SSF50249">
    <property type="entry name" value="Nucleic acid-binding proteins"/>
    <property type="match status" value="2"/>
</dbReference>
<keyword evidence="4" id="KW-0238">DNA-binding</keyword>
<dbReference type="CDD" id="cd04497">
    <property type="entry name" value="hPOT1_OB1_like"/>
    <property type="match status" value="1"/>
</dbReference>
<dbReference type="AlphaFoldDB" id="W9RZQ3"/>
<organism evidence="6 7">
    <name type="scientific">Morus notabilis</name>
    <dbReference type="NCBI Taxonomy" id="981085"/>
    <lineage>
        <taxon>Eukaryota</taxon>
        <taxon>Viridiplantae</taxon>
        <taxon>Streptophyta</taxon>
        <taxon>Embryophyta</taxon>
        <taxon>Tracheophyta</taxon>
        <taxon>Spermatophyta</taxon>
        <taxon>Magnoliopsida</taxon>
        <taxon>eudicotyledons</taxon>
        <taxon>Gunneridae</taxon>
        <taxon>Pentapetalae</taxon>
        <taxon>rosids</taxon>
        <taxon>fabids</taxon>
        <taxon>Rosales</taxon>
        <taxon>Moraceae</taxon>
        <taxon>Moreae</taxon>
        <taxon>Morus</taxon>
    </lineage>
</organism>
<keyword evidence="2" id="KW-0158">Chromosome</keyword>
<feature type="domain" description="Telomeric single stranded DNA binding POT1/Cdc13" evidence="5">
    <location>
        <begin position="9"/>
        <end position="144"/>
    </location>
</feature>
<evidence type="ECO:0000313" key="7">
    <source>
        <dbReference type="Proteomes" id="UP000030645"/>
    </source>
</evidence>
<dbReference type="PANTHER" id="PTHR14513:SF0">
    <property type="entry name" value="PROTECTION OF TELOMERES PROTEIN 1"/>
    <property type="match status" value="1"/>
</dbReference>
<sequence length="466" mass="53464">MGERDDYKFLEIRDAIASINQKVSLIGVIIECGFPKKTKGTDCFCTLKIVDQSYQKPGLSVHVFAEHFGALPHVAALGDIVQLSHVMMKTHGGEVYAVFNKRSSAFALYEGRDGEGFLPYQKYPKFQPGDLDKKFIMSLRKWVVDFQTVEDSKNFSLLRELKEGKSVNLACKVINVQEFGKDEWIGFLWDGTDSRPNSLPIRLEDEKDNPLPLHLESLPLPRDKLDSFPVVGTILRVVFDQRIKKHGLQLLNANVGEWMKFIDVHCEVRAGLWRGVLTPLTKVRYTPNKDHIVSERQSIYERRLHKRNGRIPYWSFPWMSHITEIDYKDVPFVTLMDVLTYPEVTAKFMCAVRVVAAYPWQGKDFCCSRGIYRVRLTLEDPTGRIHAYLYGEDGEQFFGGYPPVDVLTRKRNALLGVATGDGVREIKDAPRNPPWVQCCLKSYYLDKSDVWGTRHYRIFGTKVVLT</sequence>
<name>W9RZQ3_9ROSA</name>
<dbReference type="GO" id="GO:0016233">
    <property type="term" value="P:telomere capping"/>
    <property type="evidence" value="ECO:0007669"/>
    <property type="project" value="TreeGrafter"/>
</dbReference>
<dbReference type="InterPro" id="IPR011564">
    <property type="entry name" value="Telomer_end-bd_POT1/Cdc13"/>
</dbReference>
<evidence type="ECO:0000313" key="6">
    <source>
        <dbReference type="EMBL" id="EXB80320.1"/>
    </source>
</evidence>
<protein>
    <submittedName>
        <fullName evidence="6">Protection of telomeres protein 1</fullName>
    </submittedName>
</protein>
<gene>
    <name evidence="6" type="ORF">L484_025176</name>
</gene>
<dbReference type="SMART" id="SM00976">
    <property type="entry name" value="Telo_bind"/>
    <property type="match status" value="1"/>
</dbReference>
<dbReference type="InterPro" id="IPR012340">
    <property type="entry name" value="NA-bd_OB-fold"/>
</dbReference>
<dbReference type="Pfam" id="PF02765">
    <property type="entry name" value="POT1"/>
    <property type="match status" value="1"/>
</dbReference>
<dbReference type="InterPro" id="IPR057620">
    <property type="entry name" value="POT1A/B-like_OB"/>
</dbReference>
<dbReference type="EMBL" id="KE344806">
    <property type="protein sequence ID" value="EXB80320.1"/>
    <property type="molecule type" value="Genomic_DNA"/>
</dbReference>
<dbReference type="GO" id="GO:0010521">
    <property type="term" value="F:telomerase inhibitor activity"/>
    <property type="evidence" value="ECO:0007669"/>
    <property type="project" value="TreeGrafter"/>
</dbReference>
<accession>W9RZQ3</accession>
<dbReference type="PANTHER" id="PTHR14513">
    <property type="entry name" value="PROTECTION OF TELOMERES 1"/>
    <property type="match status" value="1"/>
</dbReference>
<dbReference type="GO" id="GO:0098505">
    <property type="term" value="F:G-rich strand telomeric DNA binding"/>
    <property type="evidence" value="ECO:0007669"/>
    <property type="project" value="TreeGrafter"/>
</dbReference>
<evidence type="ECO:0000256" key="1">
    <source>
        <dbReference type="ARBA" id="ARBA00004574"/>
    </source>
</evidence>
<dbReference type="GO" id="GO:0000783">
    <property type="term" value="C:nuclear telomere cap complex"/>
    <property type="evidence" value="ECO:0007669"/>
    <property type="project" value="TreeGrafter"/>
</dbReference>
<dbReference type="OrthoDB" id="2186770at2759"/>
<keyword evidence="3" id="KW-0779">Telomere</keyword>
<dbReference type="InterPro" id="IPR028389">
    <property type="entry name" value="POT1"/>
</dbReference>
<evidence type="ECO:0000256" key="2">
    <source>
        <dbReference type="ARBA" id="ARBA00022454"/>
    </source>
</evidence>
<evidence type="ECO:0000259" key="5">
    <source>
        <dbReference type="SMART" id="SM00976"/>
    </source>
</evidence>
<dbReference type="Pfam" id="PF25507">
    <property type="entry name" value="OB_POT1A"/>
    <property type="match status" value="1"/>
</dbReference>